<gene>
    <name evidence="2" type="ORF">KQI75_06680</name>
</gene>
<dbReference type="RefSeq" id="WP_216469969.1">
    <property type="nucleotide sequence ID" value="NZ_JAHLQI010000003.1"/>
</dbReference>
<dbReference type="EMBL" id="JAHLQI010000003">
    <property type="protein sequence ID" value="MBU5490304.1"/>
    <property type="molecule type" value="Genomic_DNA"/>
</dbReference>
<proteinExistence type="predicted"/>
<dbReference type="Proteomes" id="UP000783588">
    <property type="component" value="Unassembled WGS sequence"/>
</dbReference>
<feature type="domain" description="Putative Se/S carrier protein-like" evidence="1">
    <location>
        <begin position="7"/>
        <end position="74"/>
    </location>
</feature>
<name>A0ABS6ERI0_9FIRM</name>
<evidence type="ECO:0000259" key="1">
    <source>
        <dbReference type="Pfam" id="PF11823"/>
    </source>
</evidence>
<comment type="caution">
    <text evidence="2">The sequence shown here is derived from an EMBL/GenBank/DDBJ whole genome shotgun (WGS) entry which is preliminary data.</text>
</comment>
<protein>
    <submittedName>
        <fullName evidence="2">DUF3343 domain-containing protein</fullName>
    </submittedName>
</protein>
<evidence type="ECO:0000313" key="2">
    <source>
        <dbReference type="EMBL" id="MBU5490304.1"/>
    </source>
</evidence>
<accession>A0ABS6ERI0</accession>
<dbReference type="InterPro" id="IPR021778">
    <property type="entry name" value="Se/S_carrier-like"/>
</dbReference>
<evidence type="ECO:0000313" key="3">
    <source>
        <dbReference type="Proteomes" id="UP000783588"/>
    </source>
</evidence>
<keyword evidence="3" id="KW-1185">Reference proteome</keyword>
<reference evidence="2 3" key="1">
    <citation type="submission" date="2021-06" db="EMBL/GenBank/DDBJ databases">
        <authorList>
            <person name="Sun Q."/>
            <person name="Li D."/>
        </authorList>
    </citation>
    <scope>NUCLEOTIDE SEQUENCE [LARGE SCALE GENOMIC DNA]</scope>
    <source>
        <strain evidence="2 3">MSJd-7</strain>
    </source>
</reference>
<dbReference type="Pfam" id="PF11823">
    <property type="entry name" value="Se_S_carrier"/>
    <property type="match status" value="1"/>
</dbReference>
<organism evidence="2 3">
    <name type="scientific">Butyricicoccus intestinisimiae</name>
    <dbReference type="NCBI Taxonomy" id="2841509"/>
    <lineage>
        <taxon>Bacteria</taxon>
        <taxon>Bacillati</taxon>
        <taxon>Bacillota</taxon>
        <taxon>Clostridia</taxon>
        <taxon>Eubacteriales</taxon>
        <taxon>Butyricicoccaceae</taxon>
        <taxon>Butyricicoccus</taxon>
    </lineage>
</organism>
<sequence>MRNKRDYVILTFRTTTDAMAMEAQCAEQNIPGRLIPIPREITAGCGLAWRIAPEQYEQNRDAIAALHIPFEQIVSLRI</sequence>